<evidence type="ECO:0000313" key="2">
    <source>
        <dbReference type="EMBL" id="MSD16776.1"/>
    </source>
</evidence>
<protein>
    <submittedName>
        <fullName evidence="2">DUF975 family protein</fullName>
    </submittedName>
</protein>
<comment type="caution">
    <text evidence="2">The sequence shown here is derived from an EMBL/GenBank/DDBJ whole genome shotgun (WGS) entry which is preliminary data.</text>
</comment>
<dbReference type="Proteomes" id="UP000431304">
    <property type="component" value="Unassembled WGS sequence"/>
</dbReference>
<dbReference type="Pfam" id="PF06161">
    <property type="entry name" value="DUF975"/>
    <property type="match status" value="1"/>
</dbReference>
<gene>
    <name evidence="2" type="ORF">GKE72_12055</name>
</gene>
<evidence type="ECO:0000256" key="1">
    <source>
        <dbReference type="SAM" id="Phobius"/>
    </source>
</evidence>
<reference evidence="2 3" key="1">
    <citation type="journal article" date="2019" name="Nat. Med.">
        <title>A library of human gut bacterial isolates paired with longitudinal multiomics data enables mechanistic microbiome research.</title>
        <authorList>
            <person name="Poyet M."/>
            <person name="Groussin M."/>
            <person name="Gibbons S.M."/>
            <person name="Avila-Pacheco J."/>
            <person name="Jiang X."/>
            <person name="Kearney S.M."/>
            <person name="Perrotta A.R."/>
            <person name="Berdy B."/>
            <person name="Zhao S."/>
            <person name="Lieberman T.D."/>
            <person name="Swanson P.K."/>
            <person name="Smith M."/>
            <person name="Roesemann S."/>
            <person name="Alexander J.E."/>
            <person name="Rich S.A."/>
            <person name="Livny J."/>
            <person name="Vlamakis H."/>
            <person name="Clish C."/>
            <person name="Bullock K."/>
            <person name="Deik A."/>
            <person name="Scott J."/>
            <person name="Pierce K.A."/>
            <person name="Xavier R.J."/>
            <person name="Alm E.J."/>
        </authorList>
    </citation>
    <scope>NUCLEOTIDE SEQUENCE [LARGE SCALE GENOMIC DNA]</scope>
    <source>
        <strain evidence="2 3">BIOML-A3</strain>
    </source>
</reference>
<dbReference type="InterPro" id="IPR010380">
    <property type="entry name" value="DUF975"/>
</dbReference>
<evidence type="ECO:0000313" key="3">
    <source>
        <dbReference type="Proteomes" id="UP000431304"/>
    </source>
</evidence>
<feature type="transmembrane region" description="Helical" evidence="1">
    <location>
        <begin position="185"/>
        <end position="208"/>
    </location>
</feature>
<feature type="transmembrane region" description="Helical" evidence="1">
    <location>
        <begin position="96"/>
        <end position="117"/>
    </location>
</feature>
<organism evidence="2 3">
    <name type="scientific">Eubacterium ramulus</name>
    <dbReference type="NCBI Taxonomy" id="39490"/>
    <lineage>
        <taxon>Bacteria</taxon>
        <taxon>Bacillati</taxon>
        <taxon>Bacillota</taxon>
        <taxon>Clostridia</taxon>
        <taxon>Eubacteriales</taxon>
        <taxon>Eubacteriaceae</taxon>
        <taxon>Eubacterium</taxon>
    </lineage>
</organism>
<sequence>MNKKIHPQRYNLVSSIGSDSFIFAFSLFSHYFNRLEHDINMKSFADLKANARSALLGRYSVLIGAGILAWLIAALLEIPFSRMLQEGFYYIHIFRVIWAYAGMLFVGLIGALFNIGITHMHMESARDIRPQFSDLLYPFRNRPDKFIGCELILILISFVCTLPGAAVSAIAALRSTVLTSLVLNSQLITGLILLAIGFVVQLILGLAFSQATYLLLDHPDYRVLEALRESFRLMKGRKLRYFLLQLSFIGWWLLGILTLGLGFLWIIPYMLQTNTQFYLNLKEFS</sequence>
<feature type="transmembrane region" description="Helical" evidence="1">
    <location>
        <begin position="53"/>
        <end position="76"/>
    </location>
</feature>
<keyword evidence="1" id="KW-1133">Transmembrane helix</keyword>
<dbReference type="AlphaFoldDB" id="A0A844E453"/>
<name>A0A844E453_EUBRA</name>
<keyword evidence="1" id="KW-0812">Transmembrane</keyword>
<feature type="transmembrane region" description="Helical" evidence="1">
    <location>
        <begin position="241"/>
        <end position="267"/>
    </location>
</feature>
<proteinExistence type="predicted"/>
<accession>A0A844E453</accession>
<dbReference type="PANTHER" id="PTHR40076">
    <property type="entry name" value="MEMBRANE PROTEIN-RELATED"/>
    <property type="match status" value="1"/>
</dbReference>
<feature type="transmembrane region" description="Helical" evidence="1">
    <location>
        <begin position="151"/>
        <end position="173"/>
    </location>
</feature>
<dbReference type="EMBL" id="WKRA01000021">
    <property type="protein sequence ID" value="MSD16776.1"/>
    <property type="molecule type" value="Genomic_DNA"/>
</dbReference>
<dbReference type="PANTHER" id="PTHR40076:SF1">
    <property type="entry name" value="MEMBRANE PROTEIN"/>
    <property type="match status" value="1"/>
</dbReference>
<keyword evidence="1" id="KW-0472">Membrane</keyword>